<evidence type="ECO:0000313" key="4">
    <source>
        <dbReference type="Proteomes" id="UP000011910"/>
    </source>
</evidence>
<keyword evidence="1" id="KW-0732">Signal</keyword>
<protein>
    <submittedName>
        <fullName evidence="3">Putative iron-regulated protein</fullName>
    </submittedName>
</protein>
<dbReference type="Proteomes" id="UP000011910">
    <property type="component" value="Unassembled WGS sequence"/>
</dbReference>
<reference evidence="3 4" key="1">
    <citation type="journal article" date="2013" name="Genome Announc.">
        <title>Draft Genome Sequence of Cesiribacter andamanensis Strain AMV16T, Isolated from a Soil Sample from a Mud Volcano in the Andaman Islands, India.</title>
        <authorList>
            <person name="Shivaji S."/>
            <person name="Ara S."/>
            <person name="Begum Z."/>
            <person name="Srinivas T.N."/>
            <person name="Singh A."/>
            <person name="Kumar Pinnaka A."/>
        </authorList>
    </citation>
    <scope>NUCLEOTIDE SEQUENCE [LARGE SCALE GENOMIC DNA]</scope>
    <source>
        <strain evidence="3 4">AMV16</strain>
    </source>
</reference>
<evidence type="ECO:0000259" key="2">
    <source>
        <dbReference type="Pfam" id="PF04187"/>
    </source>
</evidence>
<dbReference type="SUPFAM" id="SSF159501">
    <property type="entry name" value="EreA/ChaN-like"/>
    <property type="match status" value="1"/>
</dbReference>
<dbReference type="eggNOG" id="COG3016">
    <property type="taxonomic scope" value="Bacteria"/>
</dbReference>
<comment type="caution">
    <text evidence="3">The sequence shown here is derived from an EMBL/GenBank/DDBJ whole genome shotgun (WGS) entry which is preliminary data.</text>
</comment>
<proteinExistence type="predicted"/>
<evidence type="ECO:0000313" key="3">
    <source>
        <dbReference type="EMBL" id="EMR04748.1"/>
    </source>
</evidence>
<dbReference type="EMBL" id="AODQ01000001">
    <property type="protein sequence ID" value="EMR04748.1"/>
    <property type="molecule type" value="Genomic_DNA"/>
</dbReference>
<organism evidence="3 4">
    <name type="scientific">Cesiribacter andamanensis AMV16</name>
    <dbReference type="NCBI Taxonomy" id="1279009"/>
    <lineage>
        <taxon>Bacteria</taxon>
        <taxon>Pseudomonadati</taxon>
        <taxon>Bacteroidota</taxon>
        <taxon>Cytophagia</taxon>
        <taxon>Cytophagales</taxon>
        <taxon>Cesiribacteraceae</taxon>
        <taxon>Cesiribacter</taxon>
    </lineage>
</organism>
<feature type="chain" id="PRO_5004082144" evidence="1">
    <location>
        <begin position="23"/>
        <end position="288"/>
    </location>
</feature>
<dbReference type="PATRIC" id="fig|1279009.4.peg.20"/>
<dbReference type="OrthoDB" id="1680202at2"/>
<keyword evidence="4" id="KW-1185">Reference proteome</keyword>
<sequence length="288" mass="32488">MRCLYPCLLVLMIFSTPLQGFAQDLAAYRIFHSTGRPADFSRLVEEVQQADVVFFGELHGNPIAHRLQLALARALHAKNPQLQLAMEMFEADNQLVLDEYLQGLIPEKHLLSEAKVWPGYPTDYKPLLDFAREQGLPVIASNIPRRYANLVYRQGLEALDSLSAEARRWIAPLPIVVDLQLPGYQAMLHSMGGHGNPASSENLVKAQAIKDATMAHFILQHLEKGKILHLNGAYHSKNREGIVWYLLQQQPELRIATITTLEQQGVKKLEKANRNTADFILVVQEKVQ</sequence>
<gene>
    <name evidence="3" type="ORF">ADICEAN_00019</name>
</gene>
<accession>M7N827</accession>
<feature type="signal peptide" evidence="1">
    <location>
        <begin position="1"/>
        <end position="22"/>
    </location>
</feature>
<name>M7N827_9BACT</name>
<dbReference type="InterPro" id="IPR007314">
    <property type="entry name" value="Cofac_haem-bd_dom"/>
</dbReference>
<dbReference type="STRING" id="1279009.ADICEAN_00019"/>
<feature type="domain" description="Haem-binding uptake Tiki superfamily ChaN" evidence="2">
    <location>
        <begin position="43"/>
        <end position="246"/>
    </location>
</feature>
<dbReference type="Pfam" id="PF04187">
    <property type="entry name" value="Cofac_haem_bdg"/>
    <property type="match status" value="1"/>
</dbReference>
<evidence type="ECO:0000256" key="1">
    <source>
        <dbReference type="SAM" id="SignalP"/>
    </source>
</evidence>
<dbReference type="CDD" id="cd14727">
    <property type="entry name" value="ChanN-like"/>
    <property type="match status" value="1"/>
</dbReference>
<dbReference type="Gene3D" id="3.40.50.11550">
    <property type="match status" value="2"/>
</dbReference>
<dbReference type="AlphaFoldDB" id="M7N827"/>